<dbReference type="Proteomes" id="UP001500266">
    <property type="component" value="Unassembled WGS sequence"/>
</dbReference>
<proteinExistence type="predicted"/>
<gene>
    <name evidence="4" type="ORF">GCM10022416_48250</name>
</gene>
<dbReference type="Pfam" id="PF10370">
    <property type="entry name" value="Rv2993c-like_N"/>
    <property type="match status" value="1"/>
</dbReference>
<feature type="domain" description="Rv2993c-like N-terminal" evidence="3">
    <location>
        <begin position="25"/>
        <end position="74"/>
    </location>
</feature>
<evidence type="ECO:0000313" key="4">
    <source>
        <dbReference type="EMBL" id="GAA4151236.1"/>
    </source>
</evidence>
<dbReference type="SUPFAM" id="SSF56529">
    <property type="entry name" value="FAH"/>
    <property type="match status" value="1"/>
</dbReference>
<protein>
    <submittedName>
        <fullName evidence="4">Fumarylacetoacetate hydrolase family protein</fullName>
    </submittedName>
</protein>
<sequence length="278" mass="29849">MRGGPSGRVTCRTGRPGTRTRLPDMRIARFSTEEGMSFGVVEENTVAAVAAHPFGELTFTGVRYPLADVRLLAPILPSKVIAIGKNYADHAREMGGEPPAEPVIFAKPSTAVIGPGEAIAYPEKLTQRVDYEGELAVVIGRMCREVPASRVPEVILGYTCANDVTARDLQKKDGQWTRAKGFDTFCPLGPWIETEVDPSDLAISTSVNGEVRQDARTSLLLHDVPALVEYVSQVMTLLPGDVILTGTPAGVGPLEIGDEVTVRVEGIGELTNRVVARD</sequence>
<evidence type="ECO:0000313" key="5">
    <source>
        <dbReference type="Proteomes" id="UP001500266"/>
    </source>
</evidence>
<accession>A0ABP7ZA56</accession>
<dbReference type="Gene3D" id="2.30.30.370">
    <property type="entry name" value="FAH"/>
    <property type="match status" value="1"/>
</dbReference>
<dbReference type="GO" id="GO:0016787">
    <property type="term" value="F:hydrolase activity"/>
    <property type="evidence" value="ECO:0007669"/>
    <property type="project" value="UniProtKB-KW"/>
</dbReference>
<organism evidence="4 5">
    <name type="scientific">Actinomadura keratinilytica</name>
    <dbReference type="NCBI Taxonomy" id="547461"/>
    <lineage>
        <taxon>Bacteria</taxon>
        <taxon>Bacillati</taxon>
        <taxon>Actinomycetota</taxon>
        <taxon>Actinomycetes</taxon>
        <taxon>Streptosporangiales</taxon>
        <taxon>Thermomonosporaceae</taxon>
        <taxon>Actinomadura</taxon>
    </lineage>
</organism>
<dbReference type="InterPro" id="IPR011234">
    <property type="entry name" value="Fumarylacetoacetase-like_C"/>
</dbReference>
<dbReference type="Pfam" id="PF01557">
    <property type="entry name" value="FAA_hydrolase"/>
    <property type="match status" value="1"/>
</dbReference>
<reference evidence="5" key="1">
    <citation type="journal article" date="2019" name="Int. J. Syst. Evol. Microbiol.">
        <title>The Global Catalogue of Microorganisms (GCM) 10K type strain sequencing project: providing services to taxonomists for standard genome sequencing and annotation.</title>
        <authorList>
            <consortium name="The Broad Institute Genomics Platform"/>
            <consortium name="The Broad Institute Genome Sequencing Center for Infectious Disease"/>
            <person name="Wu L."/>
            <person name="Ma J."/>
        </authorList>
    </citation>
    <scope>NUCLEOTIDE SEQUENCE [LARGE SCALE GENOMIC DNA]</scope>
    <source>
        <strain evidence="5">JCM 17316</strain>
    </source>
</reference>
<keyword evidence="4" id="KW-0378">Hydrolase</keyword>
<name>A0ABP7ZA56_9ACTN</name>
<dbReference type="InterPro" id="IPR036663">
    <property type="entry name" value="Fumarylacetoacetase_C_sf"/>
</dbReference>
<dbReference type="EMBL" id="BAABDO010000092">
    <property type="protein sequence ID" value="GAA4151236.1"/>
    <property type="molecule type" value="Genomic_DNA"/>
</dbReference>
<evidence type="ECO:0000256" key="1">
    <source>
        <dbReference type="ARBA" id="ARBA00022723"/>
    </source>
</evidence>
<keyword evidence="1" id="KW-0479">Metal-binding</keyword>
<dbReference type="InterPro" id="IPR018833">
    <property type="entry name" value="Rv2993c-like_N"/>
</dbReference>
<evidence type="ECO:0000259" key="3">
    <source>
        <dbReference type="Pfam" id="PF10370"/>
    </source>
</evidence>
<feature type="domain" description="Fumarylacetoacetase-like C-terminal" evidence="2">
    <location>
        <begin position="79"/>
        <end position="275"/>
    </location>
</feature>
<comment type="caution">
    <text evidence="4">The sequence shown here is derived from an EMBL/GenBank/DDBJ whole genome shotgun (WGS) entry which is preliminary data.</text>
</comment>
<dbReference type="Gene3D" id="3.90.850.10">
    <property type="entry name" value="Fumarylacetoacetase-like, C-terminal domain"/>
    <property type="match status" value="1"/>
</dbReference>
<dbReference type="PANTHER" id="PTHR11820">
    <property type="entry name" value="ACYLPYRUVASE"/>
    <property type="match status" value="1"/>
</dbReference>
<evidence type="ECO:0000259" key="2">
    <source>
        <dbReference type="Pfam" id="PF01557"/>
    </source>
</evidence>
<dbReference type="PANTHER" id="PTHR11820:SF7">
    <property type="entry name" value="ACYLPYRUVASE FAHD1, MITOCHONDRIAL"/>
    <property type="match status" value="1"/>
</dbReference>
<keyword evidence="5" id="KW-1185">Reference proteome</keyword>